<dbReference type="PANTHER" id="PTHR22916">
    <property type="entry name" value="GLYCOSYLTRANSFERASE"/>
    <property type="match status" value="1"/>
</dbReference>
<sequence length="319" mass="37190">METKEPLITIFTATYNRASLLTNLYQSLKNQTSHNIEWLIVDDGSTDNTEIIIENIQKNNKNLFPIRYYQKTNGGKHTAINVGIRKAKGDLFFIVDSDDLLTLDAVSTITSNWQKIHSINICGISYLKGYIHDPNKSLGHMYSKLSSFIGNYIDVRYNRGVSGEDHAEIFRTEYLRQYPFTEYPNERFMSEAIVWIRLGKKWDMFFINKIIYLAEYVHGGLTQQGKRLRFLCPLGGIEGSLETMSKEFNLKTRIKQTILYIVYSRFANRTLLELFSPKSKINQKQIQSIPNFRLLILVCLLPGQILYNYWRKRFSIFNS</sequence>
<dbReference type="SUPFAM" id="SSF53448">
    <property type="entry name" value="Nucleotide-diphospho-sugar transferases"/>
    <property type="match status" value="1"/>
</dbReference>
<dbReference type="Gene3D" id="3.90.550.10">
    <property type="entry name" value="Spore Coat Polysaccharide Biosynthesis Protein SpsA, Chain A"/>
    <property type="match status" value="1"/>
</dbReference>
<name>L1MYM9_9BACT</name>
<dbReference type="EMBL" id="AMEP01000164">
    <property type="protein sequence ID" value="EKX96109.1"/>
    <property type="molecule type" value="Genomic_DNA"/>
</dbReference>
<dbReference type="AlphaFoldDB" id="L1MYM9"/>
<evidence type="ECO:0000313" key="3">
    <source>
        <dbReference type="Proteomes" id="UP000010433"/>
    </source>
</evidence>
<evidence type="ECO:0000313" key="2">
    <source>
        <dbReference type="EMBL" id="EKX96109.1"/>
    </source>
</evidence>
<dbReference type="Proteomes" id="UP000010433">
    <property type="component" value="Unassembled WGS sequence"/>
</dbReference>
<gene>
    <name evidence="2" type="ORF">HMPREF9151_02511</name>
</gene>
<dbReference type="RefSeq" id="WP_009161371.1">
    <property type="nucleotide sequence ID" value="NZ_KB290963.1"/>
</dbReference>
<dbReference type="InterPro" id="IPR029044">
    <property type="entry name" value="Nucleotide-diphossugar_trans"/>
</dbReference>
<dbReference type="OrthoDB" id="9810303at2"/>
<protein>
    <submittedName>
        <fullName evidence="2">Glycosyltransferase, group 2 family protein</fullName>
    </submittedName>
</protein>
<dbReference type="InterPro" id="IPR001173">
    <property type="entry name" value="Glyco_trans_2-like"/>
</dbReference>
<keyword evidence="3" id="KW-1185">Reference proteome</keyword>
<accession>L1MYM9</accession>
<organism evidence="2 3">
    <name type="scientific">Hoylesella saccharolytica F0055</name>
    <dbReference type="NCBI Taxonomy" id="1127699"/>
    <lineage>
        <taxon>Bacteria</taxon>
        <taxon>Pseudomonadati</taxon>
        <taxon>Bacteroidota</taxon>
        <taxon>Bacteroidia</taxon>
        <taxon>Bacteroidales</taxon>
        <taxon>Prevotellaceae</taxon>
        <taxon>Hoylesella</taxon>
    </lineage>
</organism>
<comment type="caution">
    <text evidence="2">The sequence shown here is derived from an EMBL/GenBank/DDBJ whole genome shotgun (WGS) entry which is preliminary data.</text>
</comment>
<dbReference type="STRING" id="1127699.HMPREF9151_02511"/>
<feature type="domain" description="Glycosyltransferase 2-like" evidence="1">
    <location>
        <begin position="9"/>
        <end position="132"/>
    </location>
</feature>
<dbReference type="CDD" id="cd00761">
    <property type="entry name" value="Glyco_tranf_GTA_type"/>
    <property type="match status" value="1"/>
</dbReference>
<dbReference type="PANTHER" id="PTHR22916:SF3">
    <property type="entry name" value="UDP-GLCNAC:BETAGAL BETA-1,3-N-ACETYLGLUCOSAMINYLTRANSFERASE-LIKE PROTEIN 1"/>
    <property type="match status" value="1"/>
</dbReference>
<dbReference type="PATRIC" id="fig|1127699.3.peg.2305"/>
<dbReference type="GO" id="GO:0016758">
    <property type="term" value="F:hexosyltransferase activity"/>
    <property type="evidence" value="ECO:0007669"/>
    <property type="project" value="UniProtKB-ARBA"/>
</dbReference>
<dbReference type="Pfam" id="PF00535">
    <property type="entry name" value="Glycos_transf_2"/>
    <property type="match status" value="1"/>
</dbReference>
<reference evidence="2 3" key="1">
    <citation type="submission" date="2012-05" db="EMBL/GenBank/DDBJ databases">
        <authorList>
            <person name="Weinstock G."/>
            <person name="Sodergren E."/>
            <person name="Lobos E.A."/>
            <person name="Fulton L."/>
            <person name="Fulton R."/>
            <person name="Courtney L."/>
            <person name="Fronick C."/>
            <person name="O'Laughlin M."/>
            <person name="Godfrey J."/>
            <person name="Wilson R.M."/>
            <person name="Miner T."/>
            <person name="Farmer C."/>
            <person name="Delehaunty K."/>
            <person name="Cordes M."/>
            <person name="Minx P."/>
            <person name="Tomlinson C."/>
            <person name="Chen J."/>
            <person name="Wollam A."/>
            <person name="Pepin K.H."/>
            <person name="Bhonagiri V."/>
            <person name="Zhang X."/>
            <person name="Suruliraj S."/>
            <person name="Warren W."/>
            <person name="Mitreva M."/>
            <person name="Mardis E.R."/>
            <person name="Wilson R.K."/>
        </authorList>
    </citation>
    <scope>NUCLEOTIDE SEQUENCE [LARGE SCALE GENOMIC DNA]</scope>
    <source>
        <strain evidence="2 3">F0055</strain>
    </source>
</reference>
<keyword evidence="2" id="KW-0808">Transferase</keyword>
<dbReference type="HOGENOM" id="CLU_1068395_0_0_10"/>
<proteinExistence type="predicted"/>
<evidence type="ECO:0000259" key="1">
    <source>
        <dbReference type="Pfam" id="PF00535"/>
    </source>
</evidence>